<dbReference type="PANTHER" id="PTHR43138">
    <property type="entry name" value="ACETYLTRANSFERASE, GNAT FAMILY"/>
    <property type="match status" value="1"/>
</dbReference>
<dbReference type="RefSeq" id="XP_031023983.1">
    <property type="nucleotide sequence ID" value="XM_031170050.1"/>
</dbReference>
<evidence type="ECO:0000313" key="3">
    <source>
        <dbReference type="Proteomes" id="UP000319731"/>
    </source>
</evidence>
<dbReference type="STRING" id="1806994.A0A507C4D0"/>
<sequence length="211" mass="23411">MSSAYGAISRPAASTLDPLPLPLVAKLPTTNATTKLVSVDKSNNDLVETLRGLLNLEILNGSTYPQENGLDRAQFEAYFLSYDAFVLIRDSDQAVLGTFYVKPNYPGRCSHICNAGFLVMPEFRNLGIGKVLCEAFLILAPKLGYLSSVFNLVFENNTASVRLWRSYGFEEVGRIPKAGRLKNSVERIDAIVFYCDFEALDLTGRLHYVEL</sequence>
<dbReference type="PANTHER" id="PTHR43138:SF1">
    <property type="entry name" value="N-ACETYLTRANSFERASE ACA1"/>
    <property type="match status" value="1"/>
</dbReference>
<dbReference type="Proteomes" id="UP000319731">
    <property type="component" value="Unassembled WGS sequence"/>
</dbReference>
<keyword evidence="3" id="KW-1185">Reference proteome</keyword>
<dbReference type="GO" id="GO:0005634">
    <property type="term" value="C:nucleus"/>
    <property type="evidence" value="ECO:0007669"/>
    <property type="project" value="TreeGrafter"/>
</dbReference>
<dbReference type="AlphaFoldDB" id="A0A507C4D0"/>
<dbReference type="Pfam" id="PF00583">
    <property type="entry name" value="Acetyltransf_1"/>
    <property type="match status" value="1"/>
</dbReference>
<dbReference type="InterPro" id="IPR052742">
    <property type="entry name" value="Mito_N-acetyltransferase"/>
</dbReference>
<dbReference type="GeneID" id="42005347"/>
<dbReference type="InterPro" id="IPR000182">
    <property type="entry name" value="GNAT_dom"/>
</dbReference>
<dbReference type="Gene3D" id="3.40.630.30">
    <property type="match status" value="1"/>
</dbReference>
<gene>
    <name evidence="2" type="ORF">SmJEL517_g04122</name>
</gene>
<organism evidence="2 3">
    <name type="scientific">Synchytrium microbalum</name>
    <dbReference type="NCBI Taxonomy" id="1806994"/>
    <lineage>
        <taxon>Eukaryota</taxon>
        <taxon>Fungi</taxon>
        <taxon>Fungi incertae sedis</taxon>
        <taxon>Chytridiomycota</taxon>
        <taxon>Chytridiomycota incertae sedis</taxon>
        <taxon>Chytridiomycetes</taxon>
        <taxon>Synchytriales</taxon>
        <taxon>Synchytriaceae</taxon>
        <taxon>Synchytrium</taxon>
    </lineage>
</organism>
<accession>A0A507C4D0</accession>
<evidence type="ECO:0000313" key="2">
    <source>
        <dbReference type="EMBL" id="TPX32846.1"/>
    </source>
</evidence>
<dbReference type="EMBL" id="QEAO01000026">
    <property type="protein sequence ID" value="TPX32846.1"/>
    <property type="molecule type" value="Genomic_DNA"/>
</dbReference>
<dbReference type="GO" id="GO:0016747">
    <property type="term" value="F:acyltransferase activity, transferring groups other than amino-acyl groups"/>
    <property type="evidence" value="ECO:0007669"/>
    <property type="project" value="InterPro"/>
</dbReference>
<dbReference type="InterPro" id="IPR016181">
    <property type="entry name" value="Acyl_CoA_acyltransferase"/>
</dbReference>
<feature type="domain" description="N-acetyltransferase" evidence="1">
    <location>
        <begin position="34"/>
        <end position="198"/>
    </location>
</feature>
<comment type="caution">
    <text evidence="2">The sequence shown here is derived from an EMBL/GenBank/DDBJ whole genome shotgun (WGS) entry which is preliminary data.</text>
</comment>
<dbReference type="CDD" id="cd04301">
    <property type="entry name" value="NAT_SF"/>
    <property type="match status" value="1"/>
</dbReference>
<evidence type="ECO:0000259" key="1">
    <source>
        <dbReference type="PROSITE" id="PS51186"/>
    </source>
</evidence>
<proteinExistence type="predicted"/>
<dbReference type="OrthoDB" id="10264707at2759"/>
<dbReference type="PROSITE" id="PS51186">
    <property type="entry name" value="GNAT"/>
    <property type="match status" value="1"/>
</dbReference>
<reference evidence="2 3" key="1">
    <citation type="journal article" date="2019" name="Sci. Rep.">
        <title>Comparative genomics of chytrid fungi reveal insights into the obligate biotrophic and pathogenic lifestyle of Synchytrium endobioticum.</title>
        <authorList>
            <person name="van de Vossenberg B.T.L.H."/>
            <person name="Warris S."/>
            <person name="Nguyen H.D.T."/>
            <person name="van Gent-Pelzer M.P.E."/>
            <person name="Joly D.L."/>
            <person name="van de Geest H.C."/>
            <person name="Bonants P.J.M."/>
            <person name="Smith D.S."/>
            <person name="Levesque C.A."/>
            <person name="van der Lee T.A.J."/>
        </authorList>
    </citation>
    <scope>NUCLEOTIDE SEQUENCE [LARGE SCALE GENOMIC DNA]</scope>
    <source>
        <strain evidence="2 3">JEL517</strain>
    </source>
</reference>
<dbReference type="SUPFAM" id="SSF55729">
    <property type="entry name" value="Acyl-CoA N-acyltransferases (Nat)"/>
    <property type="match status" value="1"/>
</dbReference>
<name>A0A507C4D0_9FUNG</name>
<protein>
    <recommendedName>
        <fullName evidence="1">N-acetyltransferase domain-containing protein</fullName>
    </recommendedName>
</protein>